<accession>M0QP32</accession>
<gene>
    <name evidence="5" type="ORF">GS4_32_01130</name>
</gene>
<feature type="domain" description="FAD/NAD(P)-binding" evidence="4">
    <location>
        <begin position="8"/>
        <end position="287"/>
    </location>
</feature>
<dbReference type="InterPro" id="IPR036188">
    <property type="entry name" value="FAD/NAD-bd_sf"/>
</dbReference>
<evidence type="ECO:0000313" key="5">
    <source>
        <dbReference type="EMBL" id="GAC70169.1"/>
    </source>
</evidence>
<dbReference type="PRINTS" id="PR00469">
    <property type="entry name" value="PNDRDTASEII"/>
</dbReference>
<dbReference type="Gene3D" id="3.50.50.60">
    <property type="entry name" value="FAD/NAD(P)-binding domain"/>
    <property type="match status" value="2"/>
</dbReference>
<dbReference type="RefSeq" id="WP_007623969.1">
    <property type="nucleotide sequence ID" value="NZ_BANX01000032.1"/>
</dbReference>
<name>M0QP32_9ACTN</name>
<dbReference type="InterPro" id="IPR050097">
    <property type="entry name" value="Ferredoxin-NADP_redctase_2"/>
</dbReference>
<dbReference type="GO" id="GO:0004791">
    <property type="term" value="F:thioredoxin-disulfide reductase (NADPH) activity"/>
    <property type="evidence" value="ECO:0007669"/>
    <property type="project" value="UniProtKB-EC"/>
</dbReference>
<dbReference type="OrthoDB" id="9786503at2"/>
<comment type="caution">
    <text evidence="5">The sequence shown here is derived from an EMBL/GenBank/DDBJ whole genome shotgun (WGS) entry which is preliminary data.</text>
</comment>
<proteinExistence type="predicted"/>
<evidence type="ECO:0000313" key="6">
    <source>
        <dbReference type="Proteomes" id="UP000011666"/>
    </source>
</evidence>
<dbReference type="AlphaFoldDB" id="M0QP32"/>
<dbReference type="eggNOG" id="COG0492">
    <property type="taxonomic scope" value="Bacteria"/>
</dbReference>
<comment type="catalytic activity">
    <reaction evidence="3">
        <text>[thioredoxin]-dithiol + NADP(+) = [thioredoxin]-disulfide + NADPH + H(+)</text>
        <dbReference type="Rhea" id="RHEA:20345"/>
        <dbReference type="Rhea" id="RHEA-COMP:10698"/>
        <dbReference type="Rhea" id="RHEA-COMP:10700"/>
        <dbReference type="ChEBI" id="CHEBI:15378"/>
        <dbReference type="ChEBI" id="CHEBI:29950"/>
        <dbReference type="ChEBI" id="CHEBI:50058"/>
        <dbReference type="ChEBI" id="CHEBI:57783"/>
        <dbReference type="ChEBI" id="CHEBI:58349"/>
        <dbReference type="EC" id="1.8.1.9"/>
    </reaction>
</comment>
<dbReference type="Proteomes" id="UP000011666">
    <property type="component" value="Unassembled WGS sequence"/>
</dbReference>
<dbReference type="STRING" id="1223545.GS4_32_01130"/>
<organism evidence="5 6">
    <name type="scientific">Gordonia soli NBRC 108243</name>
    <dbReference type="NCBI Taxonomy" id="1223545"/>
    <lineage>
        <taxon>Bacteria</taxon>
        <taxon>Bacillati</taxon>
        <taxon>Actinomycetota</taxon>
        <taxon>Actinomycetes</taxon>
        <taxon>Mycobacteriales</taxon>
        <taxon>Gordoniaceae</taxon>
        <taxon>Gordonia</taxon>
    </lineage>
</organism>
<dbReference type="PANTHER" id="PTHR48105">
    <property type="entry name" value="THIOREDOXIN REDUCTASE 1-RELATED-RELATED"/>
    <property type="match status" value="1"/>
</dbReference>
<dbReference type="InterPro" id="IPR023753">
    <property type="entry name" value="FAD/NAD-binding_dom"/>
</dbReference>
<reference evidence="5 6" key="1">
    <citation type="submission" date="2013-01" db="EMBL/GenBank/DDBJ databases">
        <title>Whole genome shotgun sequence of Gordonia soli NBRC 108243.</title>
        <authorList>
            <person name="Isaki-Nakamura S."/>
            <person name="Hosoyama A."/>
            <person name="Tsuchikane K."/>
            <person name="Ando Y."/>
            <person name="Baba S."/>
            <person name="Ohji S."/>
            <person name="Hamada M."/>
            <person name="Tamura T."/>
            <person name="Yamazoe A."/>
            <person name="Yamazaki S."/>
            <person name="Fujita N."/>
        </authorList>
    </citation>
    <scope>NUCLEOTIDE SEQUENCE [LARGE SCALE GENOMIC DNA]</scope>
    <source>
        <strain evidence="5 6">NBRC 108243</strain>
    </source>
</reference>
<keyword evidence="1" id="KW-0285">Flavoprotein</keyword>
<dbReference type="SUPFAM" id="SSF51905">
    <property type="entry name" value="FAD/NAD(P)-binding domain"/>
    <property type="match status" value="1"/>
</dbReference>
<keyword evidence="2" id="KW-0560">Oxidoreductase</keyword>
<evidence type="ECO:0000259" key="4">
    <source>
        <dbReference type="Pfam" id="PF07992"/>
    </source>
</evidence>
<dbReference type="Pfam" id="PF07992">
    <property type="entry name" value="Pyr_redox_2"/>
    <property type="match status" value="1"/>
</dbReference>
<evidence type="ECO:0000256" key="3">
    <source>
        <dbReference type="ARBA" id="ARBA00048132"/>
    </source>
</evidence>
<evidence type="ECO:0000256" key="1">
    <source>
        <dbReference type="ARBA" id="ARBA00022630"/>
    </source>
</evidence>
<dbReference type="EMBL" id="BANX01000032">
    <property type="protein sequence ID" value="GAC70169.1"/>
    <property type="molecule type" value="Genomic_DNA"/>
</dbReference>
<protein>
    <submittedName>
        <fullName evidence="5">Putative oxidoreductase</fullName>
    </submittedName>
</protein>
<dbReference type="PRINTS" id="PR00368">
    <property type="entry name" value="FADPNR"/>
</dbReference>
<sequence>MSTELTCDVVVIGGGPGGLAAATALARSRRSVIVVDAGQPRNAPAAGAHNVLGHDGVPPLEILAAGRREAEGYGARVIPGRAVSARRTTDGTTPDPSAGLGFVIELADGTIVRARRLILATGLTDVLPDIPGVADLWGTHVLHCPYCHGWEVRDQRIVVLATGPLSAHQALLFRQLSDDVTVVEHTESVIDPDARTQLDARGVTLVDARVDRVDTDGTDLRGVILTDGRTLEADAVVIGPRFVANADLFEQLGGTVTDHPNGTYVATGLMGATDLPGVWAVGNTADLSAMVGSAAGAGTGAGAAVNADLVAEEARAAAALV</sequence>
<evidence type="ECO:0000256" key="2">
    <source>
        <dbReference type="ARBA" id="ARBA00023002"/>
    </source>
</evidence>
<keyword evidence="6" id="KW-1185">Reference proteome</keyword>